<proteinExistence type="inferred from homology"/>
<evidence type="ECO:0000256" key="1">
    <source>
        <dbReference type="ARBA" id="ARBA00007749"/>
    </source>
</evidence>
<dbReference type="Gene3D" id="3.60.15.10">
    <property type="entry name" value="Ribonuclease Z/Hydroxyacylglutathione hydrolase-like"/>
    <property type="match status" value="1"/>
</dbReference>
<keyword evidence="2" id="KW-0479">Metal-binding</keyword>
<keyword evidence="3" id="KW-0378">Hydrolase</keyword>
<keyword evidence="7" id="KW-1185">Reference proteome</keyword>
<protein>
    <submittedName>
        <fullName evidence="6">MBL fold metallo-hydrolase</fullName>
    </submittedName>
</protein>
<organism evidence="6 7">
    <name type="scientific">Microtetraspora fusca</name>
    <dbReference type="NCBI Taxonomy" id="1997"/>
    <lineage>
        <taxon>Bacteria</taxon>
        <taxon>Bacillati</taxon>
        <taxon>Actinomycetota</taxon>
        <taxon>Actinomycetes</taxon>
        <taxon>Streptosporangiales</taxon>
        <taxon>Streptosporangiaceae</taxon>
        <taxon>Microtetraspora</taxon>
    </lineage>
</organism>
<comment type="caution">
    <text evidence="6">The sequence shown here is derived from an EMBL/GenBank/DDBJ whole genome shotgun (WGS) entry which is preliminary data.</text>
</comment>
<dbReference type="InterPro" id="IPR051013">
    <property type="entry name" value="MBL_superfamily_lactonases"/>
</dbReference>
<evidence type="ECO:0000256" key="2">
    <source>
        <dbReference type="ARBA" id="ARBA00022723"/>
    </source>
</evidence>
<name>A0ABW6VCB3_MICFU</name>
<evidence type="ECO:0000313" key="6">
    <source>
        <dbReference type="EMBL" id="MFF4776988.1"/>
    </source>
</evidence>
<evidence type="ECO:0000259" key="5">
    <source>
        <dbReference type="SMART" id="SM00849"/>
    </source>
</evidence>
<dbReference type="SMART" id="SM00849">
    <property type="entry name" value="Lactamase_B"/>
    <property type="match status" value="1"/>
</dbReference>
<dbReference type="EMBL" id="JBIAXI010000021">
    <property type="protein sequence ID" value="MFF4776988.1"/>
    <property type="molecule type" value="Genomic_DNA"/>
</dbReference>
<evidence type="ECO:0000256" key="4">
    <source>
        <dbReference type="ARBA" id="ARBA00022833"/>
    </source>
</evidence>
<evidence type="ECO:0000256" key="3">
    <source>
        <dbReference type="ARBA" id="ARBA00022801"/>
    </source>
</evidence>
<accession>A0ABW6VCB3</accession>
<dbReference type="RefSeq" id="WP_387345399.1">
    <property type="nucleotide sequence ID" value="NZ_JBIAXI010000021.1"/>
</dbReference>
<sequence length="298" mass="32469">MYEPRQGEPVRRFTVGDLSCVVISDGRFAPPWEPSLSDFFTPASGVPERELRDAVEAEGVGRTTVPCGYNCLYVETSAGSALIDTGLGRSFLGYGPEVSPMVGRLDERLAAVGLAPSDLAAVVFTHLHEDHARGAVWPGEPAFPGATPYAHAAEVAFWSDAACSAPADQRAPAREAIRVFGERLRAFEYGAEILPHVRTVEAAGHTPGHTAVLLESRGERLLCVGDSFHDRLQLSHLAWRTPWDLDAERSVLSRRRLLAWAADETMLVHAYHLPFPGLGLVRRRGDAFEWRPVPSPAG</sequence>
<dbReference type="PANTHER" id="PTHR42978">
    <property type="entry name" value="QUORUM-QUENCHING LACTONASE YTNP-RELATED-RELATED"/>
    <property type="match status" value="1"/>
</dbReference>
<dbReference type="SUPFAM" id="SSF56281">
    <property type="entry name" value="Metallo-hydrolase/oxidoreductase"/>
    <property type="match status" value="1"/>
</dbReference>
<reference evidence="6 7" key="1">
    <citation type="submission" date="2024-10" db="EMBL/GenBank/DDBJ databases">
        <title>The Natural Products Discovery Center: Release of the First 8490 Sequenced Strains for Exploring Actinobacteria Biosynthetic Diversity.</title>
        <authorList>
            <person name="Kalkreuter E."/>
            <person name="Kautsar S.A."/>
            <person name="Yang D."/>
            <person name="Bader C.D."/>
            <person name="Teijaro C.N."/>
            <person name="Fluegel L."/>
            <person name="Davis C.M."/>
            <person name="Simpson J.R."/>
            <person name="Lauterbach L."/>
            <person name="Steele A.D."/>
            <person name="Gui C."/>
            <person name="Meng S."/>
            <person name="Li G."/>
            <person name="Viehrig K."/>
            <person name="Ye F."/>
            <person name="Su P."/>
            <person name="Kiefer A.F."/>
            <person name="Nichols A."/>
            <person name="Cepeda A.J."/>
            <person name="Yan W."/>
            <person name="Fan B."/>
            <person name="Jiang Y."/>
            <person name="Adhikari A."/>
            <person name="Zheng C.-J."/>
            <person name="Schuster L."/>
            <person name="Cowan T.M."/>
            <person name="Smanski M.J."/>
            <person name="Chevrette M.G."/>
            <person name="De Carvalho L.P.S."/>
            <person name="Shen B."/>
        </authorList>
    </citation>
    <scope>NUCLEOTIDE SEQUENCE [LARGE SCALE GENOMIC DNA]</scope>
    <source>
        <strain evidence="6 7">NPDC001281</strain>
    </source>
</reference>
<dbReference type="Proteomes" id="UP001602119">
    <property type="component" value="Unassembled WGS sequence"/>
</dbReference>
<dbReference type="InterPro" id="IPR001279">
    <property type="entry name" value="Metallo-B-lactamas"/>
</dbReference>
<dbReference type="InterPro" id="IPR036866">
    <property type="entry name" value="RibonucZ/Hydroxyglut_hydro"/>
</dbReference>
<keyword evidence="4" id="KW-0862">Zinc</keyword>
<dbReference type="PANTHER" id="PTHR42978:SF6">
    <property type="entry name" value="QUORUM-QUENCHING LACTONASE YTNP-RELATED"/>
    <property type="match status" value="1"/>
</dbReference>
<comment type="similarity">
    <text evidence="1">Belongs to the metallo-beta-lactamase superfamily.</text>
</comment>
<feature type="domain" description="Metallo-beta-lactamase" evidence="5">
    <location>
        <begin position="68"/>
        <end position="272"/>
    </location>
</feature>
<evidence type="ECO:0000313" key="7">
    <source>
        <dbReference type="Proteomes" id="UP001602119"/>
    </source>
</evidence>
<dbReference type="Pfam" id="PF00753">
    <property type="entry name" value="Lactamase_B"/>
    <property type="match status" value="1"/>
</dbReference>
<gene>
    <name evidence="6" type="ORF">ACFY05_29410</name>
</gene>
<dbReference type="CDD" id="cd07720">
    <property type="entry name" value="OPHC2-like_MBL-fold"/>
    <property type="match status" value="1"/>
</dbReference>